<feature type="non-terminal residue" evidence="2">
    <location>
        <position position="1"/>
    </location>
</feature>
<dbReference type="EMBL" id="JAMKFB020000005">
    <property type="protein sequence ID" value="KAL0193281.1"/>
    <property type="molecule type" value="Genomic_DNA"/>
</dbReference>
<reference evidence="2 3" key="1">
    <citation type="submission" date="2024-05" db="EMBL/GenBank/DDBJ databases">
        <title>Genome sequencing and assembly of Indian major carp, Cirrhinus mrigala (Hamilton, 1822).</title>
        <authorList>
            <person name="Mohindra V."/>
            <person name="Chowdhury L.M."/>
            <person name="Lal K."/>
            <person name="Jena J.K."/>
        </authorList>
    </citation>
    <scope>NUCLEOTIDE SEQUENCE [LARGE SCALE GENOMIC DNA]</scope>
    <source>
        <strain evidence="2">CM1030</strain>
        <tissue evidence="2">Blood</tissue>
    </source>
</reference>
<organism evidence="2 3">
    <name type="scientific">Cirrhinus mrigala</name>
    <name type="common">Mrigala</name>
    <dbReference type="NCBI Taxonomy" id="683832"/>
    <lineage>
        <taxon>Eukaryota</taxon>
        <taxon>Metazoa</taxon>
        <taxon>Chordata</taxon>
        <taxon>Craniata</taxon>
        <taxon>Vertebrata</taxon>
        <taxon>Euteleostomi</taxon>
        <taxon>Actinopterygii</taxon>
        <taxon>Neopterygii</taxon>
        <taxon>Teleostei</taxon>
        <taxon>Ostariophysi</taxon>
        <taxon>Cypriniformes</taxon>
        <taxon>Cyprinidae</taxon>
        <taxon>Labeoninae</taxon>
        <taxon>Labeonini</taxon>
        <taxon>Cirrhinus</taxon>
    </lineage>
</organism>
<feature type="non-terminal residue" evidence="2">
    <location>
        <position position="266"/>
    </location>
</feature>
<protein>
    <submittedName>
        <fullName evidence="2">Uncharacterized protein</fullName>
    </submittedName>
</protein>
<dbReference type="Proteomes" id="UP001529510">
    <property type="component" value="Unassembled WGS sequence"/>
</dbReference>
<comment type="caution">
    <text evidence="2">The sequence shown here is derived from an EMBL/GenBank/DDBJ whole genome shotgun (WGS) entry which is preliminary data.</text>
</comment>
<feature type="coiled-coil region" evidence="1">
    <location>
        <begin position="198"/>
        <end position="229"/>
    </location>
</feature>
<evidence type="ECO:0000313" key="2">
    <source>
        <dbReference type="EMBL" id="KAL0193281.1"/>
    </source>
</evidence>
<evidence type="ECO:0000256" key="1">
    <source>
        <dbReference type="SAM" id="Coils"/>
    </source>
</evidence>
<proteinExistence type="predicted"/>
<keyword evidence="3" id="KW-1185">Reference proteome</keyword>
<dbReference type="AlphaFoldDB" id="A0ABD0R4E4"/>
<gene>
    <name evidence="2" type="ORF">M9458_011577</name>
</gene>
<evidence type="ECO:0000313" key="3">
    <source>
        <dbReference type="Proteomes" id="UP001529510"/>
    </source>
</evidence>
<name>A0ABD0R4E4_CIRMR</name>
<sequence length="266" mass="29982">AFIKQFSQLETSAQTLQLQLRSIATALNCNLTDSREVTEEENTLKGENECQELVDTLSAALNMQDQLHKMTLDLNSMVSLHRSIKRTSNPSGQRRCPNGGFCVSLQTSYSQVIPSIIPKEPNKWNAIVNESEVLVKRLGEICSTNVSQFQRVLDVTSAFSFNRHTDMAAHIEQIAEDAFKMANRTYSQLITLLEDNSTESYVQDLTEKLEEMQQLKENLTLEVNETLVTHLSLQRHNSEIAAILENITASLSELRRTDGNFTLTSQ</sequence>
<keyword evidence="1" id="KW-0175">Coiled coil</keyword>
<accession>A0ABD0R4E4</accession>